<dbReference type="EMBL" id="AGNL01012972">
    <property type="protein sequence ID" value="EJK67519.1"/>
    <property type="molecule type" value="Genomic_DNA"/>
</dbReference>
<proteinExistence type="predicted"/>
<keyword evidence="3" id="KW-1185">Reference proteome</keyword>
<protein>
    <submittedName>
        <fullName evidence="2">Uncharacterized protein</fullName>
    </submittedName>
</protein>
<dbReference type="OrthoDB" id="10587452at2759"/>
<comment type="caution">
    <text evidence="2">The sequence shown here is derived from an EMBL/GenBank/DDBJ whole genome shotgun (WGS) entry which is preliminary data.</text>
</comment>
<dbReference type="AlphaFoldDB" id="K0SR90"/>
<evidence type="ECO:0000313" key="2">
    <source>
        <dbReference type="EMBL" id="EJK67519.1"/>
    </source>
</evidence>
<keyword evidence="1" id="KW-1133">Transmembrane helix</keyword>
<accession>K0SR90</accession>
<keyword evidence="1" id="KW-0812">Transmembrane</keyword>
<organism evidence="2 3">
    <name type="scientific">Thalassiosira oceanica</name>
    <name type="common">Marine diatom</name>
    <dbReference type="NCBI Taxonomy" id="159749"/>
    <lineage>
        <taxon>Eukaryota</taxon>
        <taxon>Sar</taxon>
        <taxon>Stramenopiles</taxon>
        <taxon>Ochrophyta</taxon>
        <taxon>Bacillariophyta</taxon>
        <taxon>Coscinodiscophyceae</taxon>
        <taxon>Thalassiosirophycidae</taxon>
        <taxon>Thalassiosirales</taxon>
        <taxon>Thalassiosiraceae</taxon>
        <taxon>Thalassiosira</taxon>
    </lineage>
</organism>
<sequence>MARLPLTDAPRSPDAKYKKSHHQYRTLSQQIVVHVLLPATATVTTDVWFQALVDQTRFGYDFALALTNISGAFLDGFFSSWEDGTAVPHGPGTEALHLIAHDMRALCLSTYTSWAGMVGVSASLAYARDSVLVGIVYILLSVLFAFVAHGMGVDLAQIMSSSGGDPLIKKPYSGRARLLLRQLFLVLAGYVVLTYLYLGGELIRSPEDVAGTLYIIMPTPRNQLVVGIFFSVVGAFVGNFLALAISNSMAYRH</sequence>
<feature type="transmembrane region" description="Helical" evidence="1">
    <location>
        <begin position="132"/>
        <end position="157"/>
    </location>
</feature>
<dbReference type="Proteomes" id="UP000266841">
    <property type="component" value="Unassembled WGS sequence"/>
</dbReference>
<dbReference type="eggNOG" id="ENOG502QZ1X">
    <property type="taxonomic scope" value="Eukaryota"/>
</dbReference>
<feature type="transmembrane region" description="Helical" evidence="1">
    <location>
        <begin position="224"/>
        <end position="245"/>
    </location>
</feature>
<feature type="transmembrane region" description="Helical" evidence="1">
    <location>
        <begin position="178"/>
        <end position="198"/>
    </location>
</feature>
<reference evidence="2 3" key="1">
    <citation type="journal article" date="2012" name="Genome Biol.">
        <title>Genome and low-iron response of an oceanic diatom adapted to chronic iron limitation.</title>
        <authorList>
            <person name="Lommer M."/>
            <person name="Specht M."/>
            <person name="Roy A.S."/>
            <person name="Kraemer L."/>
            <person name="Andreson R."/>
            <person name="Gutowska M.A."/>
            <person name="Wolf J."/>
            <person name="Bergner S.V."/>
            <person name="Schilhabel M.B."/>
            <person name="Klostermeier U.C."/>
            <person name="Beiko R.G."/>
            <person name="Rosenstiel P."/>
            <person name="Hippler M."/>
            <person name="Laroche J."/>
        </authorList>
    </citation>
    <scope>NUCLEOTIDE SEQUENCE [LARGE SCALE GENOMIC DNA]</scope>
    <source>
        <strain evidence="2 3">CCMP1005</strain>
    </source>
</reference>
<name>K0SR90_THAOC</name>
<gene>
    <name evidence="2" type="ORF">THAOC_11432</name>
</gene>
<evidence type="ECO:0000256" key="1">
    <source>
        <dbReference type="SAM" id="Phobius"/>
    </source>
</evidence>
<evidence type="ECO:0000313" key="3">
    <source>
        <dbReference type="Proteomes" id="UP000266841"/>
    </source>
</evidence>
<feature type="transmembrane region" description="Helical" evidence="1">
    <location>
        <begin position="105"/>
        <end position="126"/>
    </location>
</feature>
<keyword evidence="1" id="KW-0472">Membrane</keyword>
<feature type="non-terminal residue" evidence="2">
    <location>
        <position position="253"/>
    </location>
</feature>